<evidence type="ECO:0000313" key="2">
    <source>
        <dbReference type="EMBL" id="PLS29896.1"/>
    </source>
</evidence>
<organism evidence="2 3">
    <name type="scientific">Bifidobacterium margollesii</name>
    <dbReference type="NCBI Taxonomy" id="2020964"/>
    <lineage>
        <taxon>Bacteria</taxon>
        <taxon>Bacillati</taxon>
        <taxon>Actinomycetota</taxon>
        <taxon>Actinomycetes</taxon>
        <taxon>Bifidobacteriales</taxon>
        <taxon>Bifidobacteriaceae</taxon>
        <taxon>Bifidobacterium</taxon>
    </lineage>
</organism>
<gene>
    <name evidence="2" type="ORF">Uis1B_2277</name>
</gene>
<protein>
    <submittedName>
        <fullName evidence="2">Chromosome partitioning protein ParA</fullName>
    </submittedName>
</protein>
<reference evidence="2 3" key="1">
    <citation type="submission" date="2017-07" db="EMBL/GenBank/DDBJ databases">
        <title>Bifidobacterium novel species.</title>
        <authorList>
            <person name="Lugli G.A."/>
            <person name="Milani C."/>
            <person name="Duranti S."/>
            <person name="Mangifesta M."/>
        </authorList>
    </citation>
    <scope>NUCLEOTIDE SEQUENCE [LARGE SCALE GENOMIC DNA]</scope>
    <source>
        <strain evidence="3">Uis1B</strain>
    </source>
</reference>
<sequence length="200" mass="21558">MIIGVLNIKGGVAKTTTAMALATAATRDGLDVTVLDADPQGTATMWADAAADAGEQLPFAVDSANRAQIERMRARRPDGDGDLLVIDCPPNGDVLSETIRTADFVVVPSTASPIDLQQTTRTCLACEDAGRDYGVLIVMARRATNSLKEFREALEEAGVGLFNTEIPLREGFKADFGHRFRSNLHGYEDAWNEIKEEMAS</sequence>
<keyword evidence="3" id="KW-1185">Reference proteome</keyword>
<dbReference type="CDD" id="cd02042">
    <property type="entry name" value="ParAB_family"/>
    <property type="match status" value="1"/>
</dbReference>
<comment type="caution">
    <text evidence="2">The sequence shown here is derived from an EMBL/GenBank/DDBJ whole genome shotgun (WGS) entry which is preliminary data.</text>
</comment>
<dbReference type="OrthoDB" id="9804460at2"/>
<dbReference type="PIRSF" id="PIRSF009320">
    <property type="entry name" value="Nuc_binding_HP_1000"/>
    <property type="match status" value="1"/>
</dbReference>
<dbReference type="InterPro" id="IPR002586">
    <property type="entry name" value="CobQ/CobB/MinD/ParA_Nub-bd_dom"/>
</dbReference>
<evidence type="ECO:0000259" key="1">
    <source>
        <dbReference type="Pfam" id="PF01656"/>
    </source>
</evidence>
<feature type="domain" description="CobQ/CobB/MinD/ParA nucleotide binding" evidence="1">
    <location>
        <begin position="4"/>
        <end position="172"/>
    </location>
</feature>
<dbReference type="RefSeq" id="WP_101618397.1">
    <property type="nucleotide sequence ID" value="NZ_NMWU01000070.1"/>
</dbReference>
<dbReference type="SUPFAM" id="SSF52540">
    <property type="entry name" value="P-loop containing nucleoside triphosphate hydrolases"/>
    <property type="match status" value="1"/>
</dbReference>
<dbReference type="PANTHER" id="PTHR13696:SF96">
    <property type="entry name" value="COBQ_COBB_MIND_PARA NUCLEOTIDE BINDING DOMAIN-CONTAINING PROTEIN"/>
    <property type="match status" value="1"/>
</dbReference>
<dbReference type="InterPro" id="IPR050678">
    <property type="entry name" value="DNA_Partitioning_ATPase"/>
</dbReference>
<dbReference type="Gene3D" id="3.40.50.300">
    <property type="entry name" value="P-loop containing nucleotide triphosphate hydrolases"/>
    <property type="match status" value="1"/>
</dbReference>
<dbReference type="EMBL" id="NMWU01000070">
    <property type="protein sequence ID" value="PLS29896.1"/>
    <property type="molecule type" value="Genomic_DNA"/>
</dbReference>
<proteinExistence type="predicted"/>
<dbReference type="InterPro" id="IPR027417">
    <property type="entry name" value="P-loop_NTPase"/>
</dbReference>
<evidence type="ECO:0000313" key="3">
    <source>
        <dbReference type="Proteomes" id="UP000235050"/>
    </source>
</evidence>
<dbReference type="AlphaFoldDB" id="A0A2N5J6R4"/>
<dbReference type="Pfam" id="PF01656">
    <property type="entry name" value="CbiA"/>
    <property type="match status" value="1"/>
</dbReference>
<name>A0A2N5J6R4_9BIFI</name>
<dbReference type="Proteomes" id="UP000235050">
    <property type="component" value="Unassembled WGS sequence"/>
</dbReference>
<accession>A0A2N5J6R4</accession>
<dbReference type="PANTHER" id="PTHR13696">
    <property type="entry name" value="P-LOOP CONTAINING NUCLEOSIDE TRIPHOSPHATE HYDROLASE"/>
    <property type="match status" value="1"/>
</dbReference>